<reference evidence="2" key="1">
    <citation type="submission" date="2022-09" db="EMBL/GenBank/DDBJ databases">
        <title>The genome sequence of Tsuneonella sp. YG55.</title>
        <authorList>
            <person name="Liu Y."/>
        </authorList>
    </citation>
    <scope>NUCLEOTIDE SEQUENCE</scope>
    <source>
        <strain evidence="2">YG55</strain>
    </source>
</reference>
<name>A0A9X2W1Z9_9SPHN</name>
<dbReference type="Gene3D" id="3.90.660.10">
    <property type="match status" value="1"/>
</dbReference>
<dbReference type="AlphaFoldDB" id="A0A9X2W1Z9"/>
<gene>
    <name evidence="2" type="ORF">N0B51_10160</name>
</gene>
<dbReference type="Gene3D" id="3.50.50.60">
    <property type="entry name" value="FAD/NAD(P)-binding domain"/>
    <property type="match status" value="1"/>
</dbReference>
<dbReference type="PANTHER" id="PTHR16128:SF5">
    <property type="entry name" value="FAD_NAD(P)-BINDING OXIDOREDUCTASE FAMILY PROTEIN"/>
    <property type="match status" value="1"/>
</dbReference>
<dbReference type="PROSITE" id="PS51257">
    <property type="entry name" value="PROKAR_LIPOPROTEIN"/>
    <property type="match status" value="1"/>
</dbReference>
<feature type="domain" description="Amine oxidase" evidence="1">
    <location>
        <begin position="88"/>
        <end position="270"/>
    </location>
</feature>
<evidence type="ECO:0000313" key="3">
    <source>
        <dbReference type="Proteomes" id="UP001142648"/>
    </source>
</evidence>
<organism evidence="2 3">
    <name type="scientific">Tsuneonella litorea</name>
    <dbReference type="NCBI Taxonomy" id="2976475"/>
    <lineage>
        <taxon>Bacteria</taxon>
        <taxon>Pseudomonadati</taxon>
        <taxon>Pseudomonadota</taxon>
        <taxon>Alphaproteobacteria</taxon>
        <taxon>Sphingomonadales</taxon>
        <taxon>Erythrobacteraceae</taxon>
        <taxon>Tsuneonella</taxon>
    </lineage>
</organism>
<dbReference type="GO" id="GO:0016491">
    <property type="term" value="F:oxidoreductase activity"/>
    <property type="evidence" value="ECO:0007669"/>
    <property type="project" value="InterPro"/>
</dbReference>
<sequence>MRFAVIGAGMAGLACADALVAAGHEVELFDKGRGAGGRMSTRRWQTPLGEVTLDHGAQYFTARDAAFRQLVRVWAGTGIAAPWPPGGDDAWVGIPGMNAVIRQMASSHRVSWAWLVKHLERRDGQWHLAGARGPAGPYDAVVLAIPAEQAVPLLALHDFAMMRAALNARSQPCWTGMFVFDRPLGGLPPVIRGQGALAWAARNSAKPGRPEPETWVVQASAQWSGERIEHAPEEVAELLLAALASATASPVPDPVAAAAHRWRYALSAGTGDGALWNGDIGLGACGDWLLGPRVECAWLSGRDLARQCLATACGAPLARGATARDGPTYTKGHV</sequence>
<evidence type="ECO:0000313" key="2">
    <source>
        <dbReference type="EMBL" id="MCT2559341.1"/>
    </source>
</evidence>
<evidence type="ECO:0000259" key="1">
    <source>
        <dbReference type="Pfam" id="PF01593"/>
    </source>
</evidence>
<dbReference type="Pfam" id="PF01593">
    <property type="entry name" value="Amino_oxidase"/>
    <property type="match status" value="1"/>
</dbReference>
<dbReference type="Proteomes" id="UP001142648">
    <property type="component" value="Unassembled WGS sequence"/>
</dbReference>
<dbReference type="RefSeq" id="WP_259962210.1">
    <property type="nucleotide sequence ID" value="NZ_JAOAMV010000004.1"/>
</dbReference>
<dbReference type="PANTHER" id="PTHR16128">
    <property type="entry name" value="FAD/NAD(P)-BINDING OXIDOREDUCTASE FAMILY PROTEIN"/>
    <property type="match status" value="1"/>
</dbReference>
<keyword evidence="3" id="KW-1185">Reference proteome</keyword>
<proteinExistence type="predicted"/>
<accession>A0A9X2W1Z9</accession>
<dbReference type="InterPro" id="IPR036188">
    <property type="entry name" value="FAD/NAD-bd_sf"/>
</dbReference>
<comment type="caution">
    <text evidence="2">The sequence shown here is derived from an EMBL/GenBank/DDBJ whole genome shotgun (WGS) entry which is preliminary data.</text>
</comment>
<dbReference type="InterPro" id="IPR002937">
    <property type="entry name" value="Amino_oxidase"/>
</dbReference>
<dbReference type="PRINTS" id="PR00419">
    <property type="entry name" value="ADXRDTASE"/>
</dbReference>
<dbReference type="Pfam" id="PF13450">
    <property type="entry name" value="NAD_binding_8"/>
    <property type="match status" value="1"/>
</dbReference>
<dbReference type="SUPFAM" id="SSF51905">
    <property type="entry name" value="FAD/NAD(P)-binding domain"/>
    <property type="match status" value="1"/>
</dbReference>
<dbReference type="EMBL" id="JAOAMV010000004">
    <property type="protein sequence ID" value="MCT2559341.1"/>
    <property type="molecule type" value="Genomic_DNA"/>
</dbReference>
<protein>
    <submittedName>
        <fullName evidence="2">NAD(P)-binding protein</fullName>
    </submittedName>
</protein>